<dbReference type="EMBL" id="JRPR02000005">
    <property type="protein sequence ID" value="TLD96241.1"/>
    <property type="molecule type" value="Genomic_DNA"/>
</dbReference>
<name>A0A4U8T922_9HELI</name>
<evidence type="ECO:0000256" key="2">
    <source>
        <dbReference type="ARBA" id="ARBA00037999"/>
    </source>
</evidence>
<comment type="similarity">
    <text evidence="2 5">Belongs to the DegT/DnrJ/EryC1 family.</text>
</comment>
<evidence type="ECO:0000313" key="6">
    <source>
        <dbReference type="EMBL" id="TLD96241.1"/>
    </source>
</evidence>
<keyword evidence="6" id="KW-0808">Transferase</keyword>
<dbReference type="GO" id="GO:0000271">
    <property type="term" value="P:polysaccharide biosynthetic process"/>
    <property type="evidence" value="ECO:0007669"/>
    <property type="project" value="TreeGrafter"/>
</dbReference>
<evidence type="ECO:0000256" key="3">
    <source>
        <dbReference type="PIRSR" id="PIRSR000390-1"/>
    </source>
</evidence>
<keyword evidence="6" id="KW-0032">Aminotransferase</keyword>
<dbReference type="Pfam" id="PF01041">
    <property type="entry name" value="DegT_DnrJ_EryC1"/>
    <property type="match status" value="1"/>
</dbReference>
<proteinExistence type="inferred from homology"/>
<evidence type="ECO:0000313" key="7">
    <source>
        <dbReference type="Proteomes" id="UP000029733"/>
    </source>
</evidence>
<feature type="active site" description="Proton acceptor" evidence="3">
    <location>
        <position position="184"/>
    </location>
</feature>
<evidence type="ECO:0000256" key="4">
    <source>
        <dbReference type="PIRSR" id="PIRSR000390-2"/>
    </source>
</evidence>
<dbReference type="Gene3D" id="3.40.640.10">
    <property type="entry name" value="Type I PLP-dependent aspartate aminotransferase-like (Major domain)"/>
    <property type="match status" value="1"/>
</dbReference>
<gene>
    <name evidence="6" type="ORF">LS71_006820</name>
</gene>
<sequence>MIEYENLAKSNAMFYDEYCHAFQAVLQSGWFILGKRLQDFEEAFAKSVGSKHCIGLASGLDALFLAIKALNLPKNSEIIVPSNTYIATILAIINNGLKPILCEPNTHTYNIESAQIEKLITPHTKAILLVHLYGKPCHMPQIIALAKKHNLYIIEDCAQAHGAMYDNQKVGSFGIGCFSFYPTKNLGALGDSGAITTSDDNLAQTLRALRNYGSHQKYVNDYIGYNSRLDEIQAAMLTIKLQKLAFITEHKRMLASLYLQHLDAKAFILPQVEEACFDVYHIFNIRHKRRDALKAYLLEQGIMTDIHYPIPPHKQKAMQPYLSGNYPISEEIHATTLSLPIALFHTQKDILRVIDSINAWSGK</sequence>
<accession>A0A4U8T922</accession>
<dbReference type="RefSeq" id="WP_034355976.1">
    <property type="nucleotide sequence ID" value="NZ_JRPR02000005.1"/>
</dbReference>
<dbReference type="InterPro" id="IPR000653">
    <property type="entry name" value="DegT/StrS_aminotransferase"/>
</dbReference>
<dbReference type="PANTHER" id="PTHR30244:SF36">
    <property type="entry name" value="3-OXO-GLUCOSE-6-PHOSPHATE:GLUTAMATE AMINOTRANSFERASE"/>
    <property type="match status" value="1"/>
</dbReference>
<evidence type="ECO:0000256" key="5">
    <source>
        <dbReference type="RuleBase" id="RU004508"/>
    </source>
</evidence>
<organism evidence="6 7">
    <name type="scientific">Helicobacter jaachi</name>
    <dbReference type="NCBI Taxonomy" id="1677920"/>
    <lineage>
        <taxon>Bacteria</taxon>
        <taxon>Pseudomonadati</taxon>
        <taxon>Campylobacterota</taxon>
        <taxon>Epsilonproteobacteria</taxon>
        <taxon>Campylobacterales</taxon>
        <taxon>Helicobacteraceae</taxon>
        <taxon>Helicobacter</taxon>
    </lineage>
</organism>
<dbReference type="OrthoDB" id="9766188at2"/>
<dbReference type="PIRSF" id="PIRSF000390">
    <property type="entry name" value="PLP_StrS"/>
    <property type="match status" value="1"/>
</dbReference>
<dbReference type="GO" id="GO:0008483">
    <property type="term" value="F:transaminase activity"/>
    <property type="evidence" value="ECO:0007669"/>
    <property type="project" value="UniProtKB-KW"/>
</dbReference>
<dbReference type="PANTHER" id="PTHR30244">
    <property type="entry name" value="TRANSAMINASE"/>
    <property type="match status" value="1"/>
</dbReference>
<dbReference type="Gene3D" id="3.90.1150.10">
    <property type="entry name" value="Aspartate Aminotransferase, domain 1"/>
    <property type="match status" value="1"/>
</dbReference>
<comment type="caution">
    <text evidence="6">The sequence shown here is derived from an EMBL/GenBank/DDBJ whole genome shotgun (WGS) entry which is preliminary data.</text>
</comment>
<reference evidence="6 7" key="1">
    <citation type="journal article" date="2014" name="Genome Announc.">
        <title>Draft genome sequences of eight enterohepatic helicobacter species isolated from both laboratory and wild rodents.</title>
        <authorList>
            <person name="Sheh A."/>
            <person name="Shen Z."/>
            <person name="Fox J.G."/>
        </authorList>
    </citation>
    <scope>NUCLEOTIDE SEQUENCE [LARGE SCALE GENOMIC DNA]</scope>
    <source>
        <strain evidence="6 7">MIT 09-6949</strain>
    </source>
</reference>
<dbReference type="Proteomes" id="UP000029733">
    <property type="component" value="Unassembled WGS sequence"/>
</dbReference>
<dbReference type="InterPro" id="IPR015422">
    <property type="entry name" value="PyrdxlP-dep_Trfase_small"/>
</dbReference>
<feature type="modified residue" description="N6-(pyridoxal phosphate)lysine" evidence="4">
    <location>
        <position position="184"/>
    </location>
</feature>
<dbReference type="STRING" id="1677920.LS71_07415"/>
<dbReference type="CDD" id="cd00616">
    <property type="entry name" value="AHBA_syn"/>
    <property type="match status" value="1"/>
</dbReference>
<keyword evidence="7" id="KW-1185">Reference proteome</keyword>
<dbReference type="InterPro" id="IPR015424">
    <property type="entry name" value="PyrdxlP-dep_Trfase"/>
</dbReference>
<keyword evidence="1 4" id="KW-0663">Pyridoxal phosphate</keyword>
<dbReference type="SUPFAM" id="SSF53383">
    <property type="entry name" value="PLP-dependent transferases"/>
    <property type="match status" value="1"/>
</dbReference>
<protein>
    <submittedName>
        <fullName evidence="6">DegT/DnrJ/EryC1/StrS family aminotransferase</fullName>
    </submittedName>
</protein>
<evidence type="ECO:0000256" key="1">
    <source>
        <dbReference type="ARBA" id="ARBA00022898"/>
    </source>
</evidence>
<dbReference type="GO" id="GO:0030170">
    <property type="term" value="F:pyridoxal phosphate binding"/>
    <property type="evidence" value="ECO:0007669"/>
    <property type="project" value="TreeGrafter"/>
</dbReference>
<dbReference type="AlphaFoldDB" id="A0A4U8T922"/>
<dbReference type="InterPro" id="IPR015421">
    <property type="entry name" value="PyrdxlP-dep_Trfase_major"/>
</dbReference>